<accession>Q0B6U0</accession>
<proteinExistence type="predicted"/>
<keyword evidence="2" id="KW-1185">Reference proteome</keyword>
<sequence>MDHYSCRRIDHNVSLCSRVQSPGQAGGSFLMDARLIEMVREEADSPLWGELEITPETDLCIDLELSDRAMLRLMRRFSESFGVDISAFDVDYYYPSRKLGFGRFLVEVFKSPFSSGARDKILERPLTIRMMEAAIEAGRWEM</sequence>
<evidence type="ECO:0000313" key="2">
    <source>
        <dbReference type="Proteomes" id="UP000000662"/>
    </source>
</evidence>
<gene>
    <name evidence="1" type="ordered locus">Bamb_4583</name>
</gene>
<dbReference type="AlphaFoldDB" id="Q0B6U0"/>
<dbReference type="Proteomes" id="UP000000662">
    <property type="component" value="Chromosome 2"/>
</dbReference>
<organism evidence="1 2">
    <name type="scientific">Burkholderia ambifaria (strain ATCC BAA-244 / DSM 16087 / CCUG 44356 / LMG 19182 / AMMD)</name>
    <name type="common">Burkholderia cepacia (strain AMMD)</name>
    <dbReference type="NCBI Taxonomy" id="339670"/>
    <lineage>
        <taxon>Bacteria</taxon>
        <taxon>Pseudomonadati</taxon>
        <taxon>Pseudomonadota</taxon>
        <taxon>Betaproteobacteria</taxon>
        <taxon>Burkholderiales</taxon>
        <taxon>Burkholderiaceae</taxon>
        <taxon>Burkholderia</taxon>
        <taxon>Burkholderia cepacia complex</taxon>
    </lineage>
</organism>
<dbReference type="Pfam" id="PF07377">
    <property type="entry name" value="DUF1493"/>
    <property type="match status" value="1"/>
</dbReference>
<dbReference type="KEGG" id="bam:Bamb_4583"/>
<name>Q0B6U0_BURCM</name>
<dbReference type="eggNOG" id="ENOG50317EX">
    <property type="taxonomic scope" value="Bacteria"/>
</dbReference>
<protein>
    <recommendedName>
        <fullName evidence="3">Acyl carrier protein</fullName>
    </recommendedName>
</protein>
<reference evidence="1" key="1">
    <citation type="submission" date="2006-08" db="EMBL/GenBank/DDBJ databases">
        <title>Complete sequence of Chromosome 2 of Burkholderia cepacia AMMD.</title>
        <authorList>
            <consortium name="US DOE Joint Genome Institute"/>
            <person name="Copeland A."/>
            <person name="Lucas S."/>
            <person name="Lapidus A."/>
            <person name="Barry K."/>
            <person name="Detter J.C."/>
            <person name="Glavina del Rio T."/>
            <person name="Hammon N."/>
            <person name="Israni S."/>
            <person name="Pitluck S."/>
            <person name="Bruce D."/>
            <person name="Chain P."/>
            <person name="Malfatti S."/>
            <person name="Shin M."/>
            <person name="Vergez L."/>
            <person name="Schmutz J."/>
            <person name="Larimer F."/>
            <person name="Land M."/>
            <person name="Hauser L."/>
            <person name="Kyrpides N."/>
            <person name="Kim E."/>
            <person name="Parke J."/>
            <person name="Coenye T."/>
            <person name="Konstantinidis K."/>
            <person name="Ramette A."/>
            <person name="Tiedje J."/>
            <person name="Richardson P."/>
        </authorList>
    </citation>
    <scope>NUCLEOTIDE SEQUENCE</scope>
    <source>
        <strain evidence="1">AMMD</strain>
    </source>
</reference>
<dbReference type="EMBL" id="CP000441">
    <property type="protein sequence ID" value="ABI90133.1"/>
    <property type="molecule type" value="Genomic_DNA"/>
</dbReference>
<evidence type="ECO:0008006" key="3">
    <source>
        <dbReference type="Google" id="ProtNLM"/>
    </source>
</evidence>
<dbReference type="InterPro" id="IPR010862">
    <property type="entry name" value="DUF1493"/>
</dbReference>
<evidence type="ECO:0000313" key="1">
    <source>
        <dbReference type="EMBL" id="ABI90133.1"/>
    </source>
</evidence>